<evidence type="ECO:0000256" key="7">
    <source>
        <dbReference type="ARBA" id="ARBA00023163"/>
    </source>
</evidence>
<evidence type="ECO:0000313" key="12">
    <source>
        <dbReference type="EMBL" id="KAJ1962123.1"/>
    </source>
</evidence>
<comment type="similarity">
    <text evidence="2 9">Belongs to the EAF6 family.</text>
</comment>
<comment type="function">
    <text evidence="9">Component of the NuA4 histone acetyltransferase complex which is involved in transcriptional activation of selected genes principally by acetylation of nucleosomal histone H4 and H2A. The NuA4 complex is also involved in DNA repair.</text>
</comment>
<dbReference type="InterPro" id="IPR015418">
    <property type="entry name" value="Eaf6"/>
</dbReference>
<evidence type="ECO:0000256" key="4">
    <source>
        <dbReference type="ARBA" id="ARBA00022853"/>
    </source>
</evidence>
<evidence type="ECO:0000256" key="3">
    <source>
        <dbReference type="ARBA" id="ARBA00018504"/>
    </source>
</evidence>
<keyword evidence="7 9" id="KW-0804">Transcription</keyword>
<evidence type="ECO:0000256" key="10">
    <source>
        <dbReference type="SAM" id="Coils"/>
    </source>
</evidence>
<feature type="region of interest" description="Disordered" evidence="11">
    <location>
        <begin position="109"/>
        <end position="156"/>
    </location>
</feature>
<evidence type="ECO:0000313" key="13">
    <source>
        <dbReference type="Proteomes" id="UP001150925"/>
    </source>
</evidence>
<protein>
    <recommendedName>
        <fullName evidence="3 9">Chromatin modification-related protein EAF6</fullName>
    </recommendedName>
</protein>
<evidence type="ECO:0000256" key="5">
    <source>
        <dbReference type="ARBA" id="ARBA00023015"/>
    </source>
</evidence>
<dbReference type="OrthoDB" id="440324at2759"/>
<comment type="subcellular location">
    <subcellularLocation>
        <location evidence="1 9">Nucleus</location>
    </subcellularLocation>
</comment>
<keyword evidence="5 9" id="KW-0805">Transcription regulation</keyword>
<dbReference type="PANTHER" id="PTHR13476">
    <property type="entry name" value="CHROMATIN MODIFICATION-RELATED PROTEIN MEAF6"/>
    <property type="match status" value="1"/>
</dbReference>
<keyword evidence="9" id="KW-0227">DNA damage</keyword>
<dbReference type="EMBL" id="JANBPY010001013">
    <property type="protein sequence ID" value="KAJ1962123.1"/>
    <property type="molecule type" value="Genomic_DNA"/>
</dbReference>
<evidence type="ECO:0000256" key="8">
    <source>
        <dbReference type="ARBA" id="ARBA00023242"/>
    </source>
</evidence>
<feature type="compositionally biased region" description="Low complexity" evidence="11">
    <location>
        <begin position="109"/>
        <end position="118"/>
    </location>
</feature>
<evidence type="ECO:0000256" key="1">
    <source>
        <dbReference type="ARBA" id="ARBA00004123"/>
    </source>
</evidence>
<keyword evidence="8 9" id="KW-0539">Nucleus</keyword>
<reference evidence="12" key="1">
    <citation type="submission" date="2022-07" db="EMBL/GenBank/DDBJ databases">
        <title>Phylogenomic reconstructions and comparative analyses of Kickxellomycotina fungi.</title>
        <authorList>
            <person name="Reynolds N.K."/>
            <person name="Stajich J.E."/>
            <person name="Barry K."/>
            <person name="Grigoriev I.V."/>
            <person name="Crous P."/>
            <person name="Smith M.E."/>
        </authorList>
    </citation>
    <scope>NUCLEOTIDE SEQUENCE</scope>
    <source>
        <strain evidence="12">RSA 1196</strain>
    </source>
</reference>
<comment type="caution">
    <text evidence="12">The sequence shown here is derived from an EMBL/GenBank/DDBJ whole genome shotgun (WGS) entry which is preliminary data.</text>
</comment>
<keyword evidence="9" id="KW-0234">DNA repair</keyword>
<proteinExistence type="inferred from homology"/>
<accession>A0A9W8E2Q9</accession>
<dbReference type="AlphaFoldDB" id="A0A9W8E2Q9"/>
<feature type="coiled-coil region" evidence="10">
    <location>
        <begin position="13"/>
        <end position="40"/>
    </location>
</feature>
<evidence type="ECO:0000256" key="9">
    <source>
        <dbReference type="RuleBase" id="RU368022"/>
    </source>
</evidence>
<keyword evidence="13" id="KW-1185">Reference proteome</keyword>
<dbReference type="GO" id="GO:0035267">
    <property type="term" value="C:NuA4 histone acetyltransferase complex"/>
    <property type="evidence" value="ECO:0007669"/>
    <property type="project" value="UniProtKB-UniRule"/>
</dbReference>
<dbReference type="GO" id="GO:0006281">
    <property type="term" value="P:DNA repair"/>
    <property type="evidence" value="ECO:0007669"/>
    <property type="project" value="UniProtKB-UniRule"/>
</dbReference>
<sequence length="156" mass="17796">MALTSSSAKPDTLKEAETELQDLLVRKRQVDRNLATLEASIYAYEGSYLEDTHFGNIMRGFEGYLASRGDRKRHKFTESDRIFSNSSSTYQKALEAKLREEQYAAGGDDYYYSGTTKGTTRKKKSRTTHAATPPVYRNPKKMRTSSNRDTEEELDL</sequence>
<gene>
    <name evidence="12" type="primary">EAF6</name>
    <name evidence="12" type="ORF">IWQ62_003632</name>
</gene>
<comment type="subunit">
    <text evidence="9">Component of the NuA4 histone acetyltransferase complex.</text>
</comment>
<name>A0A9W8E2Q9_9FUNG</name>
<keyword evidence="6 10" id="KW-0175">Coiled coil</keyword>
<dbReference type="GO" id="GO:0006325">
    <property type="term" value="P:chromatin organization"/>
    <property type="evidence" value="ECO:0007669"/>
    <property type="project" value="UniProtKB-KW"/>
</dbReference>
<dbReference type="GO" id="GO:0005634">
    <property type="term" value="C:nucleus"/>
    <property type="evidence" value="ECO:0007669"/>
    <property type="project" value="UniProtKB-SubCell"/>
</dbReference>
<dbReference type="Pfam" id="PF09340">
    <property type="entry name" value="NuA4"/>
    <property type="match status" value="1"/>
</dbReference>
<keyword evidence="4 9" id="KW-0156">Chromatin regulator</keyword>
<dbReference type="Proteomes" id="UP001150925">
    <property type="component" value="Unassembled WGS sequence"/>
</dbReference>
<organism evidence="12 13">
    <name type="scientific">Dispira parvispora</name>
    <dbReference type="NCBI Taxonomy" id="1520584"/>
    <lineage>
        <taxon>Eukaryota</taxon>
        <taxon>Fungi</taxon>
        <taxon>Fungi incertae sedis</taxon>
        <taxon>Zoopagomycota</taxon>
        <taxon>Kickxellomycotina</taxon>
        <taxon>Dimargaritomycetes</taxon>
        <taxon>Dimargaritales</taxon>
        <taxon>Dimargaritaceae</taxon>
        <taxon>Dispira</taxon>
    </lineage>
</organism>
<evidence type="ECO:0000256" key="6">
    <source>
        <dbReference type="ARBA" id="ARBA00023054"/>
    </source>
</evidence>
<evidence type="ECO:0000256" key="11">
    <source>
        <dbReference type="SAM" id="MobiDB-lite"/>
    </source>
</evidence>
<evidence type="ECO:0000256" key="2">
    <source>
        <dbReference type="ARBA" id="ARBA00010916"/>
    </source>
</evidence>